<evidence type="ECO:0000313" key="2">
    <source>
        <dbReference type="EMBL" id="KZV45162.1"/>
    </source>
</evidence>
<gene>
    <name evidence="2" type="ORF">F511_11762</name>
</gene>
<organism evidence="2 3">
    <name type="scientific">Dorcoceras hygrometricum</name>
    <dbReference type="NCBI Taxonomy" id="472368"/>
    <lineage>
        <taxon>Eukaryota</taxon>
        <taxon>Viridiplantae</taxon>
        <taxon>Streptophyta</taxon>
        <taxon>Embryophyta</taxon>
        <taxon>Tracheophyta</taxon>
        <taxon>Spermatophyta</taxon>
        <taxon>Magnoliopsida</taxon>
        <taxon>eudicotyledons</taxon>
        <taxon>Gunneridae</taxon>
        <taxon>Pentapetalae</taxon>
        <taxon>asterids</taxon>
        <taxon>lamiids</taxon>
        <taxon>Lamiales</taxon>
        <taxon>Gesneriaceae</taxon>
        <taxon>Didymocarpoideae</taxon>
        <taxon>Trichosporeae</taxon>
        <taxon>Loxocarpinae</taxon>
        <taxon>Dorcoceras</taxon>
    </lineage>
</organism>
<name>A0A2Z7CDP4_9LAMI</name>
<proteinExistence type="predicted"/>
<dbReference type="EMBL" id="KQ996417">
    <property type="protein sequence ID" value="KZV45162.1"/>
    <property type="molecule type" value="Genomic_DNA"/>
</dbReference>
<keyword evidence="3" id="KW-1185">Reference proteome</keyword>
<dbReference type="AlphaFoldDB" id="A0A2Z7CDP4"/>
<reference evidence="2 3" key="1">
    <citation type="journal article" date="2015" name="Proc. Natl. Acad. Sci. U.S.A.">
        <title>The resurrection genome of Boea hygrometrica: A blueprint for survival of dehydration.</title>
        <authorList>
            <person name="Xiao L."/>
            <person name="Yang G."/>
            <person name="Zhang L."/>
            <person name="Yang X."/>
            <person name="Zhao S."/>
            <person name="Ji Z."/>
            <person name="Zhou Q."/>
            <person name="Hu M."/>
            <person name="Wang Y."/>
            <person name="Chen M."/>
            <person name="Xu Y."/>
            <person name="Jin H."/>
            <person name="Xiao X."/>
            <person name="Hu G."/>
            <person name="Bao F."/>
            <person name="Hu Y."/>
            <person name="Wan P."/>
            <person name="Li L."/>
            <person name="Deng X."/>
            <person name="Kuang T."/>
            <person name="Xiang C."/>
            <person name="Zhu J.K."/>
            <person name="Oliver M.J."/>
            <person name="He Y."/>
        </authorList>
    </citation>
    <scope>NUCLEOTIDE SEQUENCE [LARGE SCALE GENOMIC DNA]</scope>
    <source>
        <strain evidence="3">cv. XS01</strain>
    </source>
</reference>
<feature type="region of interest" description="Disordered" evidence="1">
    <location>
        <begin position="1"/>
        <end position="26"/>
    </location>
</feature>
<dbReference type="Proteomes" id="UP000250235">
    <property type="component" value="Unassembled WGS sequence"/>
</dbReference>
<evidence type="ECO:0000256" key="1">
    <source>
        <dbReference type="SAM" id="MobiDB-lite"/>
    </source>
</evidence>
<accession>A0A2Z7CDP4</accession>
<sequence>MLSRNSIPNSCTASNSHTVSNSCTASSNRMPSQMVAAFLSNLTIPNSSQCSSMSRCTVLEKTGSVRFRVRRSVCLPNQLRDSNQIAYWKHGAYHHADPPLSAGRHSLRGQLSLRWSTRLVMVNSAWGLDTAYDQKQLATRPPMIRELSFIFLNNM</sequence>
<evidence type="ECO:0000313" key="3">
    <source>
        <dbReference type="Proteomes" id="UP000250235"/>
    </source>
</evidence>
<protein>
    <submittedName>
        <fullName evidence="2">Uncharacterized protein</fullName>
    </submittedName>
</protein>